<feature type="transmembrane region" description="Helical" evidence="1">
    <location>
        <begin position="525"/>
        <end position="547"/>
    </location>
</feature>
<feature type="transmembrane region" description="Helical" evidence="1">
    <location>
        <begin position="104"/>
        <end position="124"/>
    </location>
</feature>
<feature type="transmembrane region" description="Helical" evidence="1">
    <location>
        <begin position="169"/>
        <end position="188"/>
    </location>
</feature>
<dbReference type="PANTHER" id="PTHR37544">
    <property type="entry name" value="SPRAY-RELATED"/>
    <property type="match status" value="1"/>
</dbReference>
<comment type="caution">
    <text evidence="2">The sequence shown here is derived from an EMBL/GenBank/DDBJ whole genome shotgun (WGS) entry which is preliminary data.</text>
</comment>
<keyword evidence="1" id="KW-0812">Transmembrane</keyword>
<keyword evidence="1" id="KW-1133">Transmembrane helix</keyword>
<dbReference type="Proteomes" id="UP000310687">
    <property type="component" value="Unassembled WGS sequence"/>
</dbReference>
<dbReference type="Pfam" id="PF11915">
    <property type="entry name" value="DUF3433"/>
    <property type="match status" value="2"/>
</dbReference>
<sequence>MLSIPSSDSFNKAHDGRQLRSTVSEQSIELSIWNEDDKKALVSPKSNKSWKPLTQKAFFLVPTILASGALIAVLQVYLERSNQDAGIMFAPRIDELPLNQTFCYLYLPTIVSLVLSFVWTWIDLDIKRLEPFVQLSRPNGALGKNSVLLHYPFDFVAFVPFAAVRRRHWPVFSASLAVVLIFWGLTPLQSSIFATRMTNKTLQVPAISSKSHLSLQDQKTTLTGLYAQSVYNIAWLNESLPPFMSRQGMLAPFSLENPDGVIESGETWTATTLYYSVDIDCEVPTWNASYIQSSWGCSASNTLGLFEQNIKEGQYNTMYTGYWYEESMDSYLNGRCPLVANQTFLVRYLAGNSKDQDEEPQRQYVNTTLWCRPTYYQQQVNATVSPPQMNVVDIVPVGSKQPLPGNLINITDLEWSMSQGYELNINRGSFPTSSWPDPHERVHTNFPEVYWTYYLPFMASLALGAYQRPTAEYLDAETLKDSYQAAFRLLLARKLADILSTDFNDTDAVLATRHYQTQAVIMVPAFVYVVQGFLATTTIIALLIFSIPSWKKTNLVREPATIASSMALTSEDPFIIQKMSEKDGSTSEELEQLYEKMPFVLKQGDDYQEPKLCCLDPQSQPEPTYRSTVISTAPILPPELSWLFGSVFLVLQGSIMAALVYTCIRSSLDNGKEFNCLHLLRLTLTGLPLPSDSLFVNQILVKYLPMVVGAFFEPIFTWLTRTLCMLQPYEQLRKGDAAPSRSITADYSSLPPQAVMFRALKAGHLSLASLCCLMTLLANVVSVAFSSLLYERATLLSTPRNFTMGYQLPINATGIPNSTYEHFYVVMSNVTAGTPLPAWTDESFFYLPFQGFDSSNTSTTLYSARTPAIGASLDCFAMEQVQAGWSLSSTGKSGCGVEFAQPTSNRTVVPDAVESVLFLGGHNSHCDLTVAGGWGRLPTHSVKSTAEDVDASWVGCQPRVTIEFPLNSSAILDPQLPPPSFNITAPVFKALYATIFATVLGTHIQTIFKPSDESVDIEGFVLAPEPRIFVSSPMFILSIAILGIYILFTVALYVRRPWKILPRMPTTIASQIPFFAASHTLQDFSVISDTSERARSSDAQGLRQRYGYGRFIGTDGKAHIGIEREPLVQILTKKDLSLMQRNASSS</sequence>
<feature type="transmembrane region" description="Helical" evidence="1">
    <location>
        <begin position="765"/>
        <end position="790"/>
    </location>
</feature>
<accession>A0A4S8XYJ4</accession>
<dbReference type="AlphaFoldDB" id="A0A4S8XYJ4"/>
<evidence type="ECO:0000313" key="3">
    <source>
        <dbReference type="Proteomes" id="UP000310687"/>
    </source>
</evidence>
<feature type="transmembrane region" description="Helical" evidence="1">
    <location>
        <begin position="145"/>
        <end position="163"/>
    </location>
</feature>
<feature type="transmembrane region" description="Helical" evidence="1">
    <location>
        <begin position="57"/>
        <end position="78"/>
    </location>
</feature>
<protein>
    <submittedName>
        <fullName evidence="2">Uncharacterized protein</fullName>
    </submittedName>
</protein>
<feature type="transmembrane region" description="Helical" evidence="1">
    <location>
        <begin position="700"/>
        <end position="719"/>
    </location>
</feature>
<reference evidence="2 3" key="1">
    <citation type="submission" date="2018-10" db="EMBL/GenBank/DDBJ databases">
        <title>Fifty Aureobasidium pullulans genomes reveal a recombining polyextremotolerant generalist.</title>
        <authorList>
            <person name="Gostincar C."/>
            <person name="Turk M."/>
            <person name="Zajc J."/>
            <person name="Gunde-Cimerman N."/>
        </authorList>
    </citation>
    <scope>NUCLEOTIDE SEQUENCE [LARGE SCALE GENOMIC DNA]</scope>
    <source>
        <strain evidence="2 3">EXF-11013</strain>
    </source>
</reference>
<gene>
    <name evidence="2" type="ORF">D6D22_03257</name>
</gene>
<organism evidence="2 3">
    <name type="scientific">Aureobasidium pullulans</name>
    <name type="common">Black yeast</name>
    <name type="synonym">Pullularia pullulans</name>
    <dbReference type="NCBI Taxonomy" id="5580"/>
    <lineage>
        <taxon>Eukaryota</taxon>
        <taxon>Fungi</taxon>
        <taxon>Dikarya</taxon>
        <taxon>Ascomycota</taxon>
        <taxon>Pezizomycotina</taxon>
        <taxon>Dothideomycetes</taxon>
        <taxon>Dothideomycetidae</taxon>
        <taxon>Dothideales</taxon>
        <taxon>Saccotheciaceae</taxon>
        <taxon>Aureobasidium</taxon>
    </lineage>
</organism>
<dbReference type="EMBL" id="QZAL01000030">
    <property type="protein sequence ID" value="THW46142.1"/>
    <property type="molecule type" value="Genomic_DNA"/>
</dbReference>
<keyword evidence="1" id="KW-0472">Membrane</keyword>
<proteinExistence type="predicted"/>
<feature type="transmembrane region" description="Helical" evidence="1">
    <location>
        <begin position="642"/>
        <end position="664"/>
    </location>
</feature>
<evidence type="ECO:0000256" key="1">
    <source>
        <dbReference type="SAM" id="Phobius"/>
    </source>
</evidence>
<feature type="transmembrane region" description="Helical" evidence="1">
    <location>
        <begin position="1028"/>
        <end position="1054"/>
    </location>
</feature>
<evidence type="ECO:0000313" key="2">
    <source>
        <dbReference type="EMBL" id="THW46142.1"/>
    </source>
</evidence>
<dbReference type="PANTHER" id="PTHR37544:SF3">
    <property type="entry name" value="SPRAY"/>
    <property type="match status" value="1"/>
</dbReference>
<dbReference type="InterPro" id="IPR021840">
    <property type="entry name" value="DUF3433"/>
</dbReference>
<name>A0A4S8XYJ4_AURPU</name>